<evidence type="ECO:0000313" key="1">
    <source>
        <dbReference type="EMBL" id="KAL3512984.1"/>
    </source>
</evidence>
<proteinExistence type="predicted"/>
<organism evidence="1 2">
    <name type="scientific">Cinchona calisaya</name>
    <dbReference type="NCBI Taxonomy" id="153742"/>
    <lineage>
        <taxon>Eukaryota</taxon>
        <taxon>Viridiplantae</taxon>
        <taxon>Streptophyta</taxon>
        <taxon>Embryophyta</taxon>
        <taxon>Tracheophyta</taxon>
        <taxon>Spermatophyta</taxon>
        <taxon>Magnoliopsida</taxon>
        <taxon>eudicotyledons</taxon>
        <taxon>Gunneridae</taxon>
        <taxon>Pentapetalae</taxon>
        <taxon>asterids</taxon>
        <taxon>lamiids</taxon>
        <taxon>Gentianales</taxon>
        <taxon>Rubiaceae</taxon>
        <taxon>Cinchonoideae</taxon>
        <taxon>Cinchoneae</taxon>
        <taxon>Cinchona</taxon>
    </lineage>
</organism>
<gene>
    <name evidence="1" type="ORF">ACH5RR_025701</name>
</gene>
<accession>A0ABD2Z0D5</accession>
<dbReference type="InterPro" id="IPR046955">
    <property type="entry name" value="PHR1-like"/>
</dbReference>
<dbReference type="PANTHER" id="PTHR31499:SF43">
    <property type="entry name" value="MYB FAMILY TRANSCRIPTION FACTOR APL"/>
    <property type="match status" value="1"/>
</dbReference>
<dbReference type="Proteomes" id="UP001630127">
    <property type="component" value="Unassembled WGS sequence"/>
</dbReference>
<dbReference type="AlphaFoldDB" id="A0ABD2Z0D5"/>
<evidence type="ECO:0000313" key="2">
    <source>
        <dbReference type="Proteomes" id="UP001630127"/>
    </source>
</evidence>
<dbReference type="EMBL" id="JBJUIK010000011">
    <property type="protein sequence ID" value="KAL3512984.1"/>
    <property type="molecule type" value="Genomic_DNA"/>
</dbReference>
<protein>
    <recommendedName>
        <fullName evidence="3">Homing endonuclease LAGLIDADG domain-containing protein</fullName>
    </recommendedName>
</protein>
<dbReference type="PANTHER" id="PTHR31499">
    <property type="entry name" value="MYB FAMILY TRANSCRIPTION FACTOR PHL11"/>
    <property type="match status" value="1"/>
</dbReference>
<sequence>MDVILSRRMQCRRSWPDRRKQCPIDKIENIKEAFPTYQNKTINSLGWITTSISFVGFLKPTLTNHKEWFLPNKSIGSLINLYAERPMSRVQEDFGIVLTIDLKPRLRWTVKLHEHFVDVVTLLGIPIKSIPNTTMKVTGFKGLTPYHLKRSSLIEGLRSI</sequence>
<evidence type="ECO:0008006" key="3">
    <source>
        <dbReference type="Google" id="ProtNLM"/>
    </source>
</evidence>
<reference evidence="1 2" key="1">
    <citation type="submission" date="2024-11" db="EMBL/GenBank/DDBJ databases">
        <title>A near-complete genome assembly of Cinchona calisaya.</title>
        <authorList>
            <person name="Lian D.C."/>
            <person name="Zhao X.W."/>
            <person name="Wei L."/>
        </authorList>
    </citation>
    <scope>NUCLEOTIDE SEQUENCE [LARGE SCALE GENOMIC DNA]</scope>
    <source>
        <tissue evidence="1">Nenye</tissue>
    </source>
</reference>
<comment type="caution">
    <text evidence="1">The sequence shown here is derived from an EMBL/GenBank/DDBJ whole genome shotgun (WGS) entry which is preliminary data.</text>
</comment>
<name>A0ABD2Z0D5_9GENT</name>
<keyword evidence="2" id="KW-1185">Reference proteome</keyword>
<dbReference type="Gene3D" id="1.10.10.60">
    <property type="entry name" value="Homeodomain-like"/>
    <property type="match status" value="1"/>
</dbReference>